<evidence type="ECO:0000256" key="4">
    <source>
        <dbReference type="ARBA" id="ARBA00022989"/>
    </source>
</evidence>
<keyword evidence="3 9" id="KW-0812">Transmembrane</keyword>
<feature type="region of interest" description="Disordered" evidence="8">
    <location>
        <begin position="524"/>
        <end position="568"/>
    </location>
</feature>
<dbReference type="SUPFAM" id="SSF54534">
    <property type="entry name" value="FKBP-like"/>
    <property type="match status" value="1"/>
</dbReference>
<keyword evidence="2" id="KW-1003">Cell membrane</keyword>
<evidence type="ECO:0000256" key="1">
    <source>
        <dbReference type="ARBA" id="ARBA00004401"/>
    </source>
</evidence>
<evidence type="ECO:0000256" key="8">
    <source>
        <dbReference type="SAM" id="MobiDB-lite"/>
    </source>
</evidence>
<dbReference type="RefSeq" id="WP_245686623.1">
    <property type="nucleotide sequence ID" value="NZ_FMVT01000006.1"/>
</dbReference>
<gene>
    <name evidence="11" type="ORF">SAMN05660710_02082</name>
</gene>
<evidence type="ECO:0000256" key="6">
    <source>
        <dbReference type="ARBA" id="ARBA00023186"/>
    </source>
</evidence>
<name>A0A1G5HB09_9RHOB</name>
<dbReference type="EMBL" id="FMVT01000006">
    <property type="protein sequence ID" value="SCY60953.1"/>
    <property type="molecule type" value="Genomic_DNA"/>
</dbReference>
<evidence type="ECO:0000259" key="10">
    <source>
        <dbReference type="Pfam" id="PF13145"/>
    </source>
</evidence>
<reference evidence="11 12" key="1">
    <citation type="submission" date="2016-10" db="EMBL/GenBank/DDBJ databases">
        <authorList>
            <person name="de Groot N.N."/>
        </authorList>
    </citation>
    <scope>NUCLEOTIDE SEQUENCE [LARGE SCALE GENOMIC DNA]</scope>
    <source>
        <strain evidence="11 12">CGMCC 1.8925</strain>
    </source>
</reference>
<evidence type="ECO:0000313" key="12">
    <source>
        <dbReference type="Proteomes" id="UP000199502"/>
    </source>
</evidence>
<dbReference type="PANTHER" id="PTHR47529:SF1">
    <property type="entry name" value="PERIPLASMIC CHAPERONE PPID"/>
    <property type="match status" value="1"/>
</dbReference>
<dbReference type="Pfam" id="PF13624">
    <property type="entry name" value="SurA_N_3"/>
    <property type="match status" value="1"/>
</dbReference>
<dbReference type="InterPro" id="IPR052029">
    <property type="entry name" value="PpiD_chaperone"/>
</dbReference>
<dbReference type="InterPro" id="IPR000297">
    <property type="entry name" value="PPIase_PpiC"/>
</dbReference>
<dbReference type="Pfam" id="PF13145">
    <property type="entry name" value="Rotamase_2"/>
    <property type="match status" value="1"/>
</dbReference>
<dbReference type="SUPFAM" id="SSF109998">
    <property type="entry name" value="Triger factor/SurA peptide-binding domain-like"/>
    <property type="match status" value="1"/>
</dbReference>
<comment type="similarity">
    <text evidence="7">Belongs to the PpiD chaperone family.</text>
</comment>
<keyword evidence="6" id="KW-0143">Chaperone</keyword>
<keyword evidence="11" id="KW-0413">Isomerase</keyword>
<evidence type="ECO:0000256" key="3">
    <source>
        <dbReference type="ARBA" id="ARBA00022692"/>
    </source>
</evidence>
<accession>A0A1G5HB09</accession>
<dbReference type="AlphaFoldDB" id="A0A1G5HB09"/>
<keyword evidence="12" id="KW-1185">Reference proteome</keyword>
<dbReference type="InterPro" id="IPR027304">
    <property type="entry name" value="Trigger_fact/SurA_dom_sf"/>
</dbReference>
<feature type="compositionally biased region" description="Low complexity" evidence="8">
    <location>
        <begin position="524"/>
        <end position="565"/>
    </location>
</feature>
<organism evidence="11 12">
    <name type="scientific">Paracoccus tibetensis</name>
    <dbReference type="NCBI Taxonomy" id="336292"/>
    <lineage>
        <taxon>Bacteria</taxon>
        <taxon>Pseudomonadati</taxon>
        <taxon>Pseudomonadota</taxon>
        <taxon>Alphaproteobacteria</taxon>
        <taxon>Rhodobacterales</taxon>
        <taxon>Paracoccaceae</taxon>
        <taxon>Paracoccus</taxon>
    </lineage>
</organism>
<proteinExistence type="inferred from homology"/>
<keyword evidence="5 9" id="KW-0472">Membrane</keyword>
<evidence type="ECO:0000256" key="7">
    <source>
        <dbReference type="ARBA" id="ARBA00038408"/>
    </source>
</evidence>
<evidence type="ECO:0000256" key="9">
    <source>
        <dbReference type="SAM" id="Phobius"/>
    </source>
</evidence>
<dbReference type="GO" id="GO:0003755">
    <property type="term" value="F:peptidyl-prolyl cis-trans isomerase activity"/>
    <property type="evidence" value="ECO:0007669"/>
    <property type="project" value="InterPro"/>
</dbReference>
<keyword evidence="4 9" id="KW-1133">Transmembrane helix</keyword>
<dbReference type="PANTHER" id="PTHR47529">
    <property type="entry name" value="PEPTIDYL-PROLYL CIS-TRANS ISOMERASE D"/>
    <property type="match status" value="1"/>
</dbReference>
<evidence type="ECO:0000256" key="2">
    <source>
        <dbReference type="ARBA" id="ARBA00022475"/>
    </source>
</evidence>
<comment type="subcellular location">
    <subcellularLocation>
        <location evidence="1">Cell membrane</location>
        <topology evidence="1">Single-pass type II membrane protein</topology>
    </subcellularLocation>
</comment>
<dbReference type="STRING" id="336292.SAMN05660710_02082"/>
<evidence type="ECO:0000256" key="5">
    <source>
        <dbReference type="ARBA" id="ARBA00023136"/>
    </source>
</evidence>
<feature type="transmembrane region" description="Helical" evidence="9">
    <location>
        <begin position="12"/>
        <end position="32"/>
    </location>
</feature>
<evidence type="ECO:0000313" key="11">
    <source>
        <dbReference type="EMBL" id="SCY60953.1"/>
    </source>
</evidence>
<dbReference type="Proteomes" id="UP000199502">
    <property type="component" value="Unassembled WGS sequence"/>
</dbReference>
<protein>
    <submittedName>
        <fullName evidence="11">Peptidyl-prolyl cis-trans isomerase D</fullName>
    </submittedName>
</protein>
<dbReference type="GO" id="GO:0005886">
    <property type="term" value="C:plasma membrane"/>
    <property type="evidence" value="ECO:0007669"/>
    <property type="project" value="UniProtKB-SubCell"/>
</dbReference>
<sequence>MASLRTKGKSTVVWILMGLMVLGLGGFGVTSFSGGTSAVGQVGETKVTADEYARALRGQMMDYMRQTGQPLSMAEAQAMGLPQMVQAQLFTGASLSEEARRIGVSVGDARVAQTIAEAEAFRGPSGRFDRAAYGEVLRRERLSEADFEASVRDDEARLLLQRAVAGGVAAPDPVVDQTVRWLLETRDFSWRELTEADLASSVTEPDEATLTAWHAANGERFTAPELRRITYAWVTPEMLAPEVALDEEALRAAYDQNIAEFQQPERRLVGRLVFASAEEAEAARAAIEAGEQPFEAFVLQRGLTLDDIDLGAVSQAQLGAAGEAVFALEQPGVVGPLQTDLGPALFSVNAILDPVDIPFETAREDLRAEAALSRAARVIQDRAAEFEDLLAGGASLEDLAAETEMELGQIDWRADLEAPEGSIAGYEAFRERAQDVAPTDFPELVELVDGGVFALRLDEVVPPALIPFAEVRDEVLADWRRAEVQRQLLELADAERLAAVASAVPATADAATAGVSALVANPAPPDAAAAPPAEAAAMQDAGPQTGAAPDAGPDAAEAEAPAGPAWTSETDVTRNGWLQTLPQQVLETVFTLSEPDEVEVVEAEGRVLLVRLDAVQDADLGGEDAARIRDAVAARIGQSLQGDVFDYYARHLQRENRIEVNQSVINAVNTQVQ</sequence>
<feature type="domain" description="PpiC" evidence="10">
    <location>
        <begin position="246"/>
        <end position="364"/>
    </location>
</feature>